<dbReference type="EMBL" id="FOMB01000036">
    <property type="protein sequence ID" value="SFD28336.1"/>
    <property type="molecule type" value="Genomic_DNA"/>
</dbReference>
<accession>A0A0F5PVB7</accession>
<dbReference type="AlphaFoldDB" id="A0A0F5PVB7"/>
<dbReference type="PATRIC" id="fig|728005.3.peg.1070"/>
<reference evidence="2 4" key="2">
    <citation type="submission" date="2016-10" db="EMBL/GenBank/DDBJ databases">
        <authorList>
            <person name="de Groot N.N."/>
        </authorList>
    </citation>
    <scope>NUCLEOTIDE SEQUENCE [LARGE SCALE GENOMIC DNA]</scope>
    <source>
        <strain evidence="2 4">CGMCC 1.10210</strain>
    </source>
</reference>
<reference evidence="1 3" key="1">
    <citation type="submission" date="2015-03" db="EMBL/GenBank/DDBJ databases">
        <authorList>
            <person name="Lepp D."/>
            <person name="Hassan Y.I."/>
            <person name="Li X.-Z."/>
            <person name="Zhou T."/>
        </authorList>
    </citation>
    <scope>NUCLEOTIDE SEQUENCE [LARGE SCALE GENOMIC DNA]</scope>
    <source>
        <strain evidence="1 3">Cr7-05</strain>
    </source>
</reference>
<dbReference type="Proteomes" id="UP000182258">
    <property type="component" value="Unassembled WGS sequence"/>
</dbReference>
<evidence type="ECO:0000313" key="1">
    <source>
        <dbReference type="EMBL" id="KKC32356.1"/>
    </source>
</evidence>
<proteinExistence type="predicted"/>
<gene>
    <name evidence="2" type="ORF">SAMN04488059_13618</name>
    <name evidence="1" type="ORF">WH91_14460</name>
</gene>
<name>A0A0F5PVB7_9HYPH</name>
<evidence type="ECO:0000313" key="4">
    <source>
        <dbReference type="Proteomes" id="UP000182258"/>
    </source>
</evidence>
<sequence length="64" mass="6828">MLIVENRTLQMPVMPGDALAKGAAKQAVDILAAALPMVPFVPGEIMPTEPELAASLRVCRNTIR</sequence>
<dbReference type="Proteomes" id="UP000033519">
    <property type="component" value="Unassembled WGS sequence"/>
</dbReference>
<protein>
    <submittedName>
        <fullName evidence="2">Regulatory protein, gntR family</fullName>
    </submittedName>
</protein>
<evidence type="ECO:0000313" key="2">
    <source>
        <dbReference type="EMBL" id="SFD28336.1"/>
    </source>
</evidence>
<dbReference type="EMBL" id="LAPV01000135">
    <property type="protein sequence ID" value="KKC32356.1"/>
    <property type="molecule type" value="Genomic_DNA"/>
</dbReference>
<dbReference type="OrthoDB" id="5454556at2"/>
<dbReference type="RefSeq" id="WP_046171719.1">
    <property type="nucleotide sequence ID" value="NZ_FOMB01000036.1"/>
</dbReference>
<keyword evidence="3" id="KW-1185">Reference proteome</keyword>
<evidence type="ECO:0000313" key="3">
    <source>
        <dbReference type="Proteomes" id="UP000033519"/>
    </source>
</evidence>
<organism evidence="2 4">
    <name type="scientific">Devosia psychrophila</name>
    <dbReference type="NCBI Taxonomy" id="728005"/>
    <lineage>
        <taxon>Bacteria</taxon>
        <taxon>Pseudomonadati</taxon>
        <taxon>Pseudomonadota</taxon>
        <taxon>Alphaproteobacteria</taxon>
        <taxon>Hyphomicrobiales</taxon>
        <taxon>Devosiaceae</taxon>
        <taxon>Devosia</taxon>
    </lineage>
</organism>